<dbReference type="RefSeq" id="WP_016195865.1">
    <property type="nucleotide sequence ID" value="NZ_AQPN01000095.1"/>
</dbReference>
<proteinExistence type="inferred from homology"/>
<dbReference type="EC" id="3.2.1.21" evidence="4"/>
<dbReference type="InterPro" id="IPR026891">
    <property type="entry name" value="Fn3-like"/>
</dbReference>
<name>R9GRA7_9SPHI</name>
<dbReference type="OrthoDB" id="9805821at2"/>
<dbReference type="EMBL" id="AQPN01000095">
    <property type="protein sequence ID" value="EOR94218.1"/>
    <property type="molecule type" value="Genomic_DNA"/>
</dbReference>
<dbReference type="InterPro" id="IPR001764">
    <property type="entry name" value="Glyco_hydro_3_N"/>
</dbReference>
<keyword evidence="2 4" id="KW-0378">Hydrolase</keyword>
<dbReference type="PANTHER" id="PTHR42715">
    <property type="entry name" value="BETA-GLUCOSIDASE"/>
    <property type="match status" value="1"/>
</dbReference>
<dbReference type="Pfam" id="PF14310">
    <property type="entry name" value="Fn3-like"/>
    <property type="match status" value="1"/>
</dbReference>
<dbReference type="InterPro" id="IPR002772">
    <property type="entry name" value="Glyco_hydro_3_C"/>
</dbReference>
<dbReference type="PATRIC" id="fig|1150600.3.peg.2607"/>
<comment type="caution">
    <text evidence="4">The sequence shown here is derived from an EMBL/GenBank/DDBJ whole genome shotgun (WGS) entry which is preliminary data.</text>
</comment>
<dbReference type="Gene3D" id="2.60.40.10">
    <property type="entry name" value="Immunoglobulins"/>
    <property type="match status" value="1"/>
</dbReference>
<accession>R9GRA7</accession>
<evidence type="ECO:0000313" key="4">
    <source>
        <dbReference type="EMBL" id="EOR94218.1"/>
    </source>
</evidence>
<protein>
    <submittedName>
        <fullName evidence="4">Beta-glucosidase</fullName>
        <ecNumber evidence="4">3.2.1.21</ecNumber>
    </submittedName>
</protein>
<gene>
    <name evidence="4" type="ORF">ADIARSV_2634</name>
</gene>
<reference evidence="4 5" key="1">
    <citation type="journal article" date="2013" name="Genome Announc.">
        <title>Draft Genome Sequence of Arcticibacter svalbardensis Strain MN12-7T, a Member of the Family Sphingobacteriaceae Isolated from an Arctic Soil Sample.</title>
        <authorList>
            <person name="Shivaji S."/>
            <person name="Ara S."/>
            <person name="Prasad S."/>
            <person name="Manasa B.P."/>
            <person name="Begum Z."/>
            <person name="Singh A."/>
            <person name="Kumar Pinnaka A."/>
        </authorList>
    </citation>
    <scope>NUCLEOTIDE SEQUENCE [LARGE SCALE GENOMIC DNA]</scope>
    <source>
        <strain evidence="4 5">MN12-7</strain>
    </source>
</reference>
<dbReference type="SUPFAM" id="SSF51445">
    <property type="entry name" value="(Trans)glycosidases"/>
    <property type="match status" value="1"/>
</dbReference>
<dbReference type="Gene3D" id="3.40.50.1700">
    <property type="entry name" value="Glycoside hydrolase family 3 C-terminal domain"/>
    <property type="match status" value="1"/>
</dbReference>
<dbReference type="eggNOG" id="COG1472">
    <property type="taxonomic scope" value="Bacteria"/>
</dbReference>
<dbReference type="PANTHER" id="PTHR42715:SF10">
    <property type="entry name" value="BETA-GLUCOSIDASE"/>
    <property type="match status" value="1"/>
</dbReference>
<dbReference type="AlphaFoldDB" id="R9GRA7"/>
<dbReference type="Pfam" id="PF00933">
    <property type="entry name" value="Glyco_hydro_3"/>
    <property type="match status" value="1"/>
</dbReference>
<evidence type="ECO:0000259" key="3">
    <source>
        <dbReference type="SMART" id="SM01217"/>
    </source>
</evidence>
<evidence type="ECO:0000313" key="5">
    <source>
        <dbReference type="Proteomes" id="UP000014174"/>
    </source>
</evidence>
<feature type="domain" description="Fibronectin type III-like" evidence="3">
    <location>
        <begin position="659"/>
        <end position="729"/>
    </location>
</feature>
<dbReference type="Proteomes" id="UP000014174">
    <property type="component" value="Unassembled WGS sequence"/>
</dbReference>
<organism evidence="4 5">
    <name type="scientific">Arcticibacter svalbardensis MN12-7</name>
    <dbReference type="NCBI Taxonomy" id="1150600"/>
    <lineage>
        <taxon>Bacteria</taxon>
        <taxon>Pseudomonadati</taxon>
        <taxon>Bacteroidota</taxon>
        <taxon>Sphingobacteriia</taxon>
        <taxon>Sphingobacteriales</taxon>
        <taxon>Sphingobacteriaceae</taxon>
        <taxon>Arcticibacter</taxon>
    </lineage>
</organism>
<dbReference type="InterPro" id="IPR036881">
    <property type="entry name" value="Glyco_hydro_3_C_sf"/>
</dbReference>
<dbReference type="InterPro" id="IPR013783">
    <property type="entry name" value="Ig-like_fold"/>
</dbReference>
<evidence type="ECO:0000256" key="1">
    <source>
        <dbReference type="ARBA" id="ARBA00005336"/>
    </source>
</evidence>
<dbReference type="STRING" id="1150600.ADIARSV_2634"/>
<dbReference type="PRINTS" id="PR00133">
    <property type="entry name" value="GLHYDRLASE3"/>
</dbReference>
<dbReference type="SMART" id="SM01217">
    <property type="entry name" value="Fn3_like"/>
    <property type="match status" value="1"/>
</dbReference>
<dbReference type="InterPro" id="IPR017853">
    <property type="entry name" value="GH"/>
</dbReference>
<dbReference type="Gene3D" id="3.20.20.300">
    <property type="entry name" value="Glycoside hydrolase, family 3, N-terminal domain"/>
    <property type="match status" value="1"/>
</dbReference>
<dbReference type="Pfam" id="PF01915">
    <property type="entry name" value="Glyco_hydro_3_C"/>
    <property type="match status" value="1"/>
</dbReference>
<comment type="similarity">
    <text evidence="1">Belongs to the glycosyl hydrolase 3 family.</text>
</comment>
<keyword evidence="5" id="KW-1185">Reference proteome</keyword>
<dbReference type="GO" id="GO:0005975">
    <property type="term" value="P:carbohydrate metabolic process"/>
    <property type="evidence" value="ECO:0007669"/>
    <property type="project" value="InterPro"/>
</dbReference>
<dbReference type="InterPro" id="IPR050288">
    <property type="entry name" value="Cellulose_deg_GH3"/>
</dbReference>
<keyword evidence="4" id="KW-0326">Glycosidase</keyword>
<dbReference type="InterPro" id="IPR036962">
    <property type="entry name" value="Glyco_hydro_3_N_sf"/>
</dbReference>
<sequence length="741" mass="83432">MMIRSRVNKTVVCLFIISFFHVMVHGQMIQPQELKPLSNFQGFPSGSIYQNVNLAPELRARNVINYLSFDEKLSLTTGILGFCFPGIPRLGLRAVVMADASQGIRLSSIQSDTESVSFPSMQALAATWNPKIALDFGTAMGEQCKLHGVDVLLGPGINMQRTSEGGRNYEYMGEDPLLTSKIAVAYVKGIQAKGIVATAKHFICNDQEFVRHIASSDVSERTLREIYLPPWKALIEQAGLRAIMTGNNLVNSIPNTMNKPLLNDILRDEYHFKGLAMTDWQNTNYYPFQQYLVPISGISLLMPENKTFANYIKSYLTKYPDKLKKIENELNDMISYNLYTFFEAGIYDRGAVDVAMAKKVKLHEKLAEQCADESICLLKNEQDILPVSVRKKILLTGLPEIYSGKGSGFVKGFNHVDFESGLRSAYGNNLISEPKPTDEQIQKADVVIFRLSKEAGEGYDVPFIGADSSSTTIQKLCRLNKNVIVLVSSGNGIEMPWIQSVKGVLWTFMLGQQRGAALANVITGKVNPSGKLPFTLEKDIQDSPAPEFNFLGGKPYWHGSNRFYKDYWKGTDTTTAKIELAKYVKPNQLVHIPYTEGVFMGYRWYEKYNKPIQFCFGYGLSYTQFEFKNLKISRTSIPSKDSLIVSLQIRNSGKARGAEVVQLYLSDVKSSVERPLKELKGFQKIYLRSGEQQTIKFVIHPEDLAFWDENKNAWNAEPGDYEIMIGNSSQDIKLKHKFKLL</sequence>
<dbReference type="SUPFAM" id="SSF52279">
    <property type="entry name" value="Beta-D-glucan exohydrolase, C-terminal domain"/>
    <property type="match status" value="1"/>
</dbReference>
<dbReference type="FunFam" id="2.60.40.10:FF:000495">
    <property type="entry name" value="Periplasmic beta-glucosidase"/>
    <property type="match status" value="1"/>
</dbReference>
<evidence type="ECO:0000256" key="2">
    <source>
        <dbReference type="ARBA" id="ARBA00022801"/>
    </source>
</evidence>
<dbReference type="GO" id="GO:0008422">
    <property type="term" value="F:beta-glucosidase activity"/>
    <property type="evidence" value="ECO:0007669"/>
    <property type="project" value="UniProtKB-EC"/>
</dbReference>